<dbReference type="SUPFAM" id="SSF54928">
    <property type="entry name" value="RNA-binding domain, RBD"/>
    <property type="match status" value="1"/>
</dbReference>
<dbReference type="PROSITE" id="PS50076">
    <property type="entry name" value="DNAJ_2"/>
    <property type="match status" value="1"/>
</dbReference>
<evidence type="ECO:0000259" key="3">
    <source>
        <dbReference type="PROSITE" id="PS50076"/>
    </source>
</evidence>
<evidence type="ECO:0008006" key="7">
    <source>
        <dbReference type="Google" id="ProtNLM"/>
    </source>
</evidence>
<dbReference type="InterPro" id="IPR034254">
    <property type="entry name" value="DNAJC17_RRM"/>
</dbReference>
<feature type="region of interest" description="Disordered" evidence="2">
    <location>
        <begin position="82"/>
        <end position="107"/>
    </location>
</feature>
<evidence type="ECO:0000256" key="2">
    <source>
        <dbReference type="SAM" id="MobiDB-lite"/>
    </source>
</evidence>
<proteinExistence type="predicted"/>
<name>A0A7J7HFN3_CAMSI</name>
<dbReference type="InterPro" id="IPR036869">
    <property type="entry name" value="J_dom_sf"/>
</dbReference>
<protein>
    <recommendedName>
        <fullName evidence="7">J domain-containing protein</fullName>
    </recommendedName>
</protein>
<dbReference type="InterPro" id="IPR035979">
    <property type="entry name" value="RBD_domain_sf"/>
</dbReference>
<dbReference type="AlphaFoldDB" id="A0A7J7HFN3"/>
<evidence type="ECO:0000313" key="5">
    <source>
        <dbReference type="EMBL" id="KAF5951509.1"/>
    </source>
</evidence>
<evidence type="ECO:0000259" key="4">
    <source>
        <dbReference type="PROSITE" id="PS50102"/>
    </source>
</evidence>
<dbReference type="Gene3D" id="3.30.70.330">
    <property type="match status" value="1"/>
</dbReference>
<dbReference type="PANTHER" id="PTHR45098:SF1">
    <property type="entry name" value="DNAJ DOMAIN CONTAINING PROTEIN, EXPRESSED"/>
    <property type="match status" value="1"/>
</dbReference>
<feature type="region of interest" description="Disordered" evidence="2">
    <location>
        <begin position="144"/>
        <end position="166"/>
    </location>
</feature>
<keyword evidence="6" id="KW-1185">Reference proteome</keyword>
<dbReference type="CDD" id="cd06257">
    <property type="entry name" value="DnaJ"/>
    <property type="match status" value="1"/>
</dbReference>
<dbReference type="InterPro" id="IPR012677">
    <property type="entry name" value="Nucleotide-bd_a/b_plait_sf"/>
</dbReference>
<dbReference type="SUPFAM" id="SSF46565">
    <property type="entry name" value="Chaperone J-domain"/>
    <property type="match status" value="1"/>
</dbReference>
<accession>A0A7J7HFN3</accession>
<dbReference type="Pfam" id="PF00226">
    <property type="entry name" value="DnaJ"/>
    <property type="match status" value="1"/>
</dbReference>
<dbReference type="InterPro" id="IPR000504">
    <property type="entry name" value="RRM_dom"/>
</dbReference>
<dbReference type="CDD" id="cd12429">
    <property type="entry name" value="RRM_DNAJC17"/>
    <property type="match status" value="1"/>
</dbReference>
<dbReference type="PANTHER" id="PTHR45098">
    <property type="entry name" value="DNAJ DOMAIN CONTAINING PROTEIN, EXPRESSED"/>
    <property type="match status" value="1"/>
</dbReference>
<dbReference type="PROSITE" id="PS50102">
    <property type="entry name" value="RRM"/>
    <property type="match status" value="1"/>
</dbReference>
<feature type="domain" description="J" evidence="3">
    <location>
        <begin position="6"/>
        <end position="76"/>
    </location>
</feature>
<dbReference type="EMBL" id="JACBKZ010000004">
    <property type="protein sequence ID" value="KAF5951509.1"/>
    <property type="molecule type" value="Genomic_DNA"/>
</dbReference>
<comment type="caution">
    <text evidence="5">The sequence shown here is derived from an EMBL/GenBank/DDBJ whole genome shotgun (WGS) entry which is preliminary data.</text>
</comment>
<evidence type="ECO:0000256" key="1">
    <source>
        <dbReference type="PROSITE-ProRule" id="PRU00176"/>
    </source>
</evidence>
<dbReference type="InterPro" id="IPR001623">
    <property type="entry name" value="DnaJ_domain"/>
</dbReference>
<reference evidence="6" key="1">
    <citation type="journal article" date="2020" name="Nat. Commun.">
        <title>Genome assembly of wild tea tree DASZ reveals pedigree and selection history of tea varieties.</title>
        <authorList>
            <person name="Zhang W."/>
            <person name="Zhang Y."/>
            <person name="Qiu H."/>
            <person name="Guo Y."/>
            <person name="Wan H."/>
            <person name="Zhang X."/>
            <person name="Scossa F."/>
            <person name="Alseekh S."/>
            <person name="Zhang Q."/>
            <person name="Wang P."/>
            <person name="Xu L."/>
            <person name="Schmidt M.H."/>
            <person name="Jia X."/>
            <person name="Li D."/>
            <person name="Zhu A."/>
            <person name="Guo F."/>
            <person name="Chen W."/>
            <person name="Ni D."/>
            <person name="Usadel B."/>
            <person name="Fernie A.R."/>
            <person name="Wen W."/>
        </authorList>
    </citation>
    <scope>NUCLEOTIDE SEQUENCE [LARGE SCALE GENOMIC DNA]</scope>
    <source>
        <strain evidence="6">cv. G240</strain>
    </source>
</reference>
<dbReference type="Pfam" id="PF00076">
    <property type="entry name" value="RRM_1"/>
    <property type="match status" value="1"/>
</dbReference>
<dbReference type="PRINTS" id="PR00625">
    <property type="entry name" value="JDOMAIN"/>
</dbReference>
<evidence type="ECO:0000313" key="6">
    <source>
        <dbReference type="Proteomes" id="UP000593564"/>
    </source>
</evidence>
<gene>
    <name evidence="5" type="ORF">HYC85_009453</name>
</gene>
<feature type="compositionally biased region" description="Basic and acidic residues" evidence="2">
    <location>
        <begin position="96"/>
        <end position="107"/>
    </location>
</feature>
<dbReference type="Gene3D" id="1.10.287.110">
    <property type="entry name" value="DnaJ domain"/>
    <property type="match status" value="1"/>
</dbReference>
<keyword evidence="1" id="KW-0694">RNA-binding</keyword>
<sequence>MDDAVDHYVILGLPSGEEGAKLSEKDITKAYRKMALELHPDKRPDDQNAHANIQKLNASYAILKDEKARKLFDDLLRVKHKKVRHQSQQDPKRRKMMSDLEKRERDAFAPDLEAKARQEEERIVRKFNEEVARIRATFANKVASATPTPRKETAVRGMEGTNGGGSGLDKEKVLKVSWEKIGEDYSAQKLRELFEKFGEVEDIVIKNSKKKGSALIMMASKDAAVAAIGSVFGDLSNPLLVVPLELAKTTFPSTQRSVEPDDPKTSNLVGIGHQVFEDSVLSKLRKTIVSIVFLEPIFSAGPVVASIVGEHAFGMAIFVSNPHALQMVFVT</sequence>
<dbReference type="SMART" id="SM00271">
    <property type="entry name" value="DnaJ"/>
    <property type="match status" value="1"/>
</dbReference>
<dbReference type="Proteomes" id="UP000593564">
    <property type="component" value="Unassembled WGS sequence"/>
</dbReference>
<feature type="domain" description="RRM" evidence="4">
    <location>
        <begin position="174"/>
        <end position="249"/>
    </location>
</feature>
<reference evidence="5 6" key="2">
    <citation type="submission" date="2020-07" db="EMBL/GenBank/DDBJ databases">
        <title>Genome assembly of wild tea tree DASZ reveals pedigree and selection history of tea varieties.</title>
        <authorList>
            <person name="Zhang W."/>
        </authorList>
    </citation>
    <scope>NUCLEOTIDE SEQUENCE [LARGE SCALE GENOMIC DNA]</scope>
    <source>
        <strain evidence="6">cv. G240</strain>
        <tissue evidence="5">Leaf</tissue>
    </source>
</reference>
<dbReference type="GO" id="GO:0003723">
    <property type="term" value="F:RNA binding"/>
    <property type="evidence" value="ECO:0007669"/>
    <property type="project" value="UniProtKB-UniRule"/>
</dbReference>
<organism evidence="5 6">
    <name type="scientific">Camellia sinensis</name>
    <name type="common">Tea plant</name>
    <name type="synonym">Thea sinensis</name>
    <dbReference type="NCBI Taxonomy" id="4442"/>
    <lineage>
        <taxon>Eukaryota</taxon>
        <taxon>Viridiplantae</taxon>
        <taxon>Streptophyta</taxon>
        <taxon>Embryophyta</taxon>
        <taxon>Tracheophyta</taxon>
        <taxon>Spermatophyta</taxon>
        <taxon>Magnoliopsida</taxon>
        <taxon>eudicotyledons</taxon>
        <taxon>Gunneridae</taxon>
        <taxon>Pentapetalae</taxon>
        <taxon>asterids</taxon>
        <taxon>Ericales</taxon>
        <taxon>Theaceae</taxon>
        <taxon>Camellia</taxon>
    </lineage>
</organism>